<dbReference type="EMBL" id="JABCIY010000178">
    <property type="protein sequence ID" value="KAF7189788.1"/>
    <property type="molecule type" value="Genomic_DNA"/>
</dbReference>
<accession>A0A8H6RF33</accession>
<name>A0A8H6RF33_9PEZI</name>
<dbReference type="Proteomes" id="UP000660729">
    <property type="component" value="Unassembled WGS sequence"/>
</dbReference>
<reference evidence="1" key="1">
    <citation type="submission" date="2020-04" db="EMBL/GenBank/DDBJ databases">
        <title>Draft genome resource of the tomato pathogen Pseudocercospora fuligena.</title>
        <authorList>
            <person name="Zaccaron A."/>
        </authorList>
    </citation>
    <scope>NUCLEOTIDE SEQUENCE</scope>
    <source>
        <strain evidence="1">PF001</strain>
    </source>
</reference>
<keyword evidence="2" id="KW-1185">Reference proteome</keyword>
<proteinExistence type="predicted"/>
<evidence type="ECO:0000313" key="2">
    <source>
        <dbReference type="Proteomes" id="UP000660729"/>
    </source>
</evidence>
<dbReference type="AlphaFoldDB" id="A0A8H6RF33"/>
<gene>
    <name evidence="1" type="ORF">HII31_08895</name>
</gene>
<sequence>MRMYRRCAVSTSHNPFLFAGRERLDAVTSLRSFVSSSYRDPQGARLTPIAASPEARCGTACALYLQYLDNIPELAFDTPCAHNRPPTNIATRGKPQFPFVLCAPHPLIPGPLYDSAFQMPYKVSVVSRHLLTFRSDSVSMITREDSTIFIMGRGAYDTTG</sequence>
<comment type="caution">
    <text evidence="1">The sequence shown here is derived from an EMBL/GenBank/DDBJ whole genome shotgun (WGS) entry which is preliminary data.</text>
</comment>
<organism evidence="1 2">
    <name type="scientific">Pseudocercospora fuligena</name>
    <dbReference type="NCBI Taxonomy" id="685502"/>
    <lineage>
        <taxon>Eukaryota</taxon>
        <taxon>Fungi</taxon>
        <taxon>Dikarya</taxon>
        <taxon>Ascomycota</taxon>
        <taxon>Pezizomycotina</taxon>
        <taxon>Dothideomycetes</taxon>
        <taxon>Dothideomycetidae</taxon>
        <taxon>Mycosphaerellales</taxon>
        <taxon>Mycosphaerellaceae</taxon>
        <taxon>Pseudocercospora</taxon>
    </lineage>
</organism>
<evidence type="ECO:0000313" key="1">
    <source>
        <dbReference type="EMBL" id="KAF7189788.1"/>
    </source>
</evidence>
<protein>
    <submittedName>
        <fullName evidence="1">Uncharacterized protein</fullName>
    </submittedName>
</protein>
<dbReference type="OrthoDB" id="5423298at2759"/>